<dbReference type="PROSITE" id="PS50943">
    <property type="entry name" value="HTH_CROC1"/>
    <property type="match status" value="1"/>
</dbReference>
<evidence type="ECO:0000313" key="2">
    <source>
        <dbReference type="EMBL" id="MFB8893569.1"/>
    </source>
</evidence>
<dbReference type="InterPro" id="IPR010982">
    <property type="entry name" value="Lambda_DNA-bd_dom_sf"/>
</dbReference>
<dbReference type="SUPFAM" id="SSF47413">
    <property type="entry name" value="lambda repressor-like DNA-binding domains"/>
    <property type="match status" value="1"/>
</dbReference>
<dbReference type="Pfam" id="PF01381">
    <property type="entry name" value="HTH_3"/>
    <property type="match status" value="1"/>
</dbReference>
<dbReference type="RefSeq" id="WP_378719241.1">
    <property type="nucleotide sequence ID" value="NZ_JBHLHV010000002.1"/>
</dbReference>
<dbReference type="CDD" id="cd00093">
    <property type="entry name" value="HTH_XRE"/>
    <property type="match status" value="1"/>
</dbReference>
<evidence type="ECO:0000259" key="1">
    <source>
        <dbReference type="PROSITE" id="PS50943"/>
    </source>
</evidence>
<reference evidence="2 3" key="1">
    <citation type="submission" date="2024-08" db="EMBL/GenBank/DDBJ databases">
        <title>Heavy metals resistant antinobacteria isolated from wastewater.</title>
        <authorList>
            <person name="Roman Ponce B."/>
            <person name="Blanco Mercado M.A."/>
            <person name="Avila Aldana I.N."/>
            <person name="Morales Arrieta S."/>
        </authorList>
    </citation>
    <scope>NUCLEOTIDE SEQUENCE [LARGE SCALE GENOMIC DNA]</scope>
    <source>
        <strain evidence="3">sma-1</strain>
    </source>
</reference>
<dbReference type="SMART" id="SM00530">
    <property type="entry name" value="HTH_XRE"/>
    <property type="match status" value="1"/>
</dbReference>
<dbReference type="Gene3D" id="1.10.260.40">
    <property type="entry name" value="lambda repressor-like DNA-binding domains"/>
    <property type="match status" value="1"/>
</dbReference>
<evidence type="ECO:0000313" key="3">
    <source>
        <dbReference type="Proteomes" id="UP001589643"/>
    </source>
</evidence>
<gene>
    <name evidence="2" type="ORF">AB7P39_12030</name>
</gene>
<dbReference type="EMBL" id="JBHLHV010000002">
    <property type="protein sequence ID" value="MFB8893569.1"/>
    <property type="molecule type" value="Genomic_DNA"/>
</dbReference>
<proteinExistence type="predicted"/>
<accession>A0ABV5EUD2</accession>
<dbReference type="Proteomes" id="UP001589643">
    <property type="component" value="Unassembled WGS sequence"/>
</dbReference>
<comment type="caution">
    <text evidence="2">The sequence shown here is derived from an EMBL/GenBank/DDBJ whole genome shotgun (WGS) entry which is preliminary data.</text>
</comment>
<sequence>MATRSEPSLAGIRLQQARKSLGLTASDLADRIPDPSMTKTVITNVESGRKRDLTATELFQVASALGKSPINFLVGSEPLEPVAIPGLAEPFTGMCVAEYLVTVGANDVAGMVAEMHLFRRLRFLEQHIELLARIEALTGAEKTAIEGGTTLSFTRPDWKAWITPRDLEPDGFYNRLRAVVGAADALRRELAGQTRLQPLDIAQVGWLQERVDRALGAARAVQERTERIERSEDGTAPYPN</sequence>
<name>A0ABV5EUD2_9MICO</name>
<feature type="domain" description="HTH cro/C1-type" evidence="1">
    <location>
        <begin position="14"/>
        <end position="73"/>
    </location>
</feature>
<protein>
    <submittedName>
        <fullName evidence="2">Helix-turn-helix domain-containing protein</fullName>
    </submittedName>
</protein>
<keyword evidence="3" id="KW-1185">Reference proteome</keyword>
<dbReference type="InterPro" id="IPR001387">
    <property type="entry name" value="Cro/C1-type_HTH"/>
</dbReference>
<organism evidence="2 3">
    <name type="scientific">Microbacterium plantarum</name>
    <dbReference type="NCBI Taxonomy" id="1816425"/>
    <lineage>
        <taxon>Bacteria</taxon>
        <taxon>Bacillati</taxon>
        <taxon>Actinomycetota</taxon>
        <taxon>Actinomycetes</taxon>
        <taxon>Micrococcales</taxon>
        <taxon>Microbacteriaceae</taxon>
        <taxon>Microbacterium</taxon>
    </lineage>
</organism>